<dbReference type="Proteomes" id="UP000515908">
    <property type="component" value="Chromosome 18"/>
</dbReference>
<keyword evidence="1" id="KW-0472">Membrane</keyword>
<reference evidence="2 3" key="1">
    <citation type="submission" date="2020-08" db="EMBL/GenBank/DDBJ databases">
        <authorList>
            <person name="Newling K."/>
            <person name="Davey J."/>
            <person name="Forrester S."/>
        </authorList>
    </citation>
    <scope>NUCLEOTIDE SEQUENCE [LARGE SCALE GENOMIC DNA]</scope>
    <source>
        <strain evidence="3">Crithidia deanei Carvalho (ATCC PRA-265)</strain>
    </source>
</reference>
<evidence type="ECO:0000313" key="3">
    <source>
        <dbReference type="Proteomes" id="UP000515908"/>
    </source>
</evidence>
<evidence type="ECO:0000313" key="2">
    <source>
        <dbReference type="EMBL" id="CAD2220740.1"/>
    </source>
</evidence>
<feature type="transmembrane region" description="Helical" evidence="1">
    <location>
        <begin position="130"/>
        <end position="148"/>
    </location>
</feature>
<sequence>MAQKLYLRCQQFGVAPGLFHQQAALREFLLQDQGPPLLQTLGLLLLRLPLFFLPLAFRLGGGEVEVVLLGLLLDTGGSPPAGGLLPLAFRWGGGEVEVVLLGLLLDTGGSLPAGGLLPLDFRWGGGEVEVVLLGLLLLLPLFFLPLAFRWGGGK</sequence>
<keyword evidence="1" id="KW-0812">Transmembrane</keyword>
<keyword evidence="3" id="KW-1185">Reference proteome</keyword>
<dbReference type="EMBL" id="LR877162">
    <property type="protein sequence ID" value="CAD2220740.1"/>
    <property type="molecule type" value="Genomic_DNA"/>
</dbReference>
<gene>
    <name evidence="2" type="ORF">ADEAN_000826300</name>
</gene>
<dbReference type="AlphaFoldDB" id="A0A7G2CLK9"/>
<accession>A0A7G2CLK9</accession>
<organism evidence="2 3">
    <name type="scientific">Angomonas deanei</name>
    <dbReference type="NCBI Taxonomy" id="59799"/>
    <lineage>
        <taxon>Eukaryota</taxon>
        <taxon>Discoba</taxon>
        <taxon>Euglenozoa</taxon>
        <taxon>Kinetoplastea</taxon>
        <taxon>Metakinetoplastina</taxon>
        <taxon>Trypanosomatida</taxon>
        <taxon>Trypanosomatidae</taxon>
        <taxon>Strigomonadinae</taxon>
        <taxon>Angomonas</taxon>
    </lineage>
</organism>
<name>A0A7G2CLK9_9TRYP</name>
<dbReference type="VEuPathDB" id="TriTrypDB:ADEAN_000826300"/>
<evidence type="ECO:0000256" key="1">
    <source>
        <dbReference type="SAM" id="Phobius"/>
    </source>
</evidence>
<proteinExistence type="predicted"/>
<keyword evidence="1" id="KW-1133">Transmembrane helix</keyword>
<protein>
    <submittedName>
        <fullName evidence="2">Uncharacterized protein</fullName>
    </submittedName>
</protein>